<reference evidence="2 3" key="1">
    <citation type="submission" date="2017-08" db="EMBL/GenBank/DDBJ databases">
        <title>Acidophilic green algal genome provides insights into adaptation to an acidic environment.</title>
        <authorList>
            <person name="Hirooka S."/>
            <person name="Hirose Y."/>
            <person name="Kanesaki Y."/>
            <person name="Higuchi S."/>
            <person name="Fujiwara T."/>
            <person name="Onuma R."/>
            <person name="Era A."/>
            <person name="Ohbayashi R."/>
            <person name="Uzuka A."/>
            <person name="Nozaki H."/>
            <person name="Yoshikawa H."/>
            <person name="Miyagishima S.Y."/>
        </authorList>
    </citation>
    <scope>NUCLEOTIDE SEQUENCE [LARGE SCALE GENOMIC DNA]</scope>
    <source>
        <strain evidence="2 3">NIES-2499</strain>
    </source>
</reference>
<evidence type="ECO:0000256" key="1">
    <source>
        <dbReference type="SAM" id="MobiDB-lite"/>
    </source>
</evidence>
<gene>
    <name evidence="2" type="ORF">CEUSTIGMA_g12001.t1</name>
</gene>
<evidence type="ECO:0000313" key="2">
    <source>
        <dbReference type="EMBL" id="GAX84580.1"/>
    </source>
</evidence>
<dbReference type="EMBL" id="BEGY01000129">
    <property type="protein sequence ID" value="GAX84580.1"/>
    <property type="molecule type" value="Genomic_DNA"/>
</dbReference>
<dbReference type="AlphaFoldDB" id="A0A250XP56"/>
<organism evidence="2 3">
    <name type="scientific">Chlamydomonas eustigma</name>
    <dbReference type="NCBI Taxonomy" id="1157962"/>
    <lineage>
        <taxon>Eukaryota</taxon>
        <taxon>Viridiplantae</taxon>
        <taxon>Chlorophyta</taxon>
        <taxon>core chlorophytes</taxon>
        <taxon>Chlorophyceae</taxon>
        <taxon>CS clade</taxon>
        <taxon>Chlamydomonadales</taxon>
        <taxon>Chlamydomonadaceae</taxon>
        <taxon>Chlamydomonas</taxon>
    </lineage>
</organism>
<name>A0A250XP56_9CHLO</name>
<feature type="region of interest" description="Disordered" evidence="1">
    <location>
        <begin position="1"/>
        <end position="115"/>
    </location>
</feature>
<evidence type="ECO:0000313" key="3">
    <source>
        <dbReference type="Proteomes" id="UP000232323"/>
    </source>
</evidence>
<feature type="compositionally biased region" description="Polar residues" evidence="1">
    <location>
        <begin position="823"/>
        <end position="833"/>
    </location>
</feature>
<dbReference type="Proteomes" id="UP000232323">
    <property type="component" value="Unassembled WGS sequence"/>
</dbReference>
<proteinExistence type="predicted"/>
<feature type="compositionally biased region" description="Basic and acidic residues" evidence="1">
    <location>
        <begin position="51"/>
        <end position="72"/>
    </location>
</feature>
<protein>
    <submittedName>
        <fullName evidence="2">Uncharacterized protein</fullName>
    </submittedName>
</protein>
<sequence>MAALPLDQHFAGDVQGDRFLDVDTGMEPPQDVPLDRLNNVASPKMGVSESSRLELESSKSDSWKEAGRKTLDLEQGAGQSKRESGHKRLRNCNGSSSLQNRERESQSKPSENGDLQSYLSRAQEHASHFQERAAYFQSLAAEREREMFKLQQQLLQMKQSPSAQSYAQSPISDQELKQAYCNSVQSLKDYVSMSNLMSYDITGKLLPEKIVIDLKMLIHQISKVCLQVIKPETPVVLELISKDFTMATTTDWELDRSHWINVIVQLKLTDEQVLSILKSRELHVATILSLYQERAVLCRQSAEIAMKSSTTSLSVLGGGHEDNSNMGVLMRHGYLYCARNMVALHRVLELIKDNLQKEQRAIMELFLKVVYQTLSPIQAALFVVESFPYHCDVLALANVLSSVVLNDSTTEGNSGNTQPAVAGLNSQLEGLPKLRNSQLMQQGMNNSSSAALNLSGEHNPLGSLLPGGGNTLSLNGLSGGSLSFRDNTSMPPSLGGGDADMVASWLQMQGGGDPLDPRCSMPGDGMSSMLGVGGQGESVDHLKKFLEGNSLMPLPSSNNAMPVSPSKLGRYPLGSNTLGLDTGLGQDLLSTNLGSIWTGDLGLGGAGSQGHLWAGIGSNVVMPGENAAHASGMLRNGLRFGDLGSSGQSFLHSLGTMPPAGGFSQFEQGQSQLALSSHGGNAGRSFLGSGNRGLQGGQGSLSLEQSFNFKGSAGLGLGSGQQQQFDGMGFAGQSASPTIMGGPGSHAGMLNGVGKKNCSPGLNPLLAVGGGGSSGTFGAVTLNRVGSGELSGQPSVRLGISAGLSMSRQGSNRAGTVPGLDLSGSSMSEKVRH</sequence>
<keyword evidence="3" id="KW-1185">Reference proteome</keyword>
<dbReference type="STRING" id="1157962.A0A250XP56"/>
<comment type="caution">
    <text evidence="2">The sequence shown here is derived from an EMBL/GenBank/DDBJ whole genome shotgun (WGS) entry which is preliminary data.</text>
</comment>
<dbReference type="OrthoDB" id="510453at2759"/>
<feature type="region of interest" description="Disordered" evidence="1">
    <location>
        <begin position="807"/>
        <end position="833"/>
    </location>
</feature>
<accession>A0A250XP56</accession>